<dbReference type="RefSeq" id="WP_320498708.1">
    <property type="nucleotide sequence ID" value="NZ_JAXCLX010000001.1"/>
</dbReference>
<feature type="signal peptide" evidence="1">
    <location>
        <begin position="1"/>
        <end position="27"/>
    </location>
</feature>
<dbReference type="EMBL" id="JAXCLX010000001">
    <property type="protein sequence ID" value="MDY0870467.1"/>
    <property type="molecule type" value="Genomic_DNA"/>
</dbReference>
<evidence type="ECO:0000313" key="2">
    <source>
        <dbReference type="EMBL" id="MDY0870467.1"/>
    </source>
</evidence>
<dbReference type="Pfam" id="PF10048">
    <property type="entry name" value="DUF2282"/>
    <property type="match status" value="1"/>
</dbReference>
<keyword evidence="3" id="KW-1185">Reference proteome</keyword>
<keyword evidence="1" id="KW-0732">Signal</keyword>
<gene>
    <name evidence="2" type="ORF">SMD31_00965</name>
</gene>
<comment type="caution">
    <text evidence="2">The sequence shown here is derived from an EMBL/GenBank/DDBJ whole genome shotgun (WGS) entry which is preliminary data.</text>
</comment>
<feature type="chain" id="PRO_5046984018" evidence="1">
    <location>
        <begin position="28"/>
        <end position="96"/>
    </location>
</feature>
<dbReference type="InterPro" id="IPR018740">
    <property type="entry name" value="DUF2282_membr"/>
</dbReference>
<accession>A0ABU5DSX0</accession>
<evidence type="ECO:0000313" key="3">
    <source>
        <dbReference type="Proteomes" id="UP001271769"/>
    </source>
</evidence>
<reference evidence="2 3" key="1">
    <citation type="journal article" date="2013" name="Antonie Van Leeuwenhoek">
        <title>Dongia rigui sp. nov., isolated from freshwater of a large wetland in Korea.</title>
        <authorList>
            <person name="Baik K.S."/>
            <person name="Hwang Y.M."/>
            <person name="Choi J.S."/>
            <person name="Kwon J."/>
            <person name="Seong C.N."/>
        </authorList>
    </citation>
    <scope>NUCLEOTIDE SEQUENCE [LARGE SCALE GENOMIC DNA]</scope>
    <source>
        <strain evidence="2 3">04SU4-P</strain>
    </source>
</reference>
<dbReference type="Proteomes" id="UP001271769">
    <property type="component" value="Unassembled WGS sequence"/>
</dbReference>
<proteinExistence type="predicted"/>
<organism evidence="2 3">
    <name type="scientific">Dongia rigui</name>
    <dbReference type="NCBI Taxonomy" id="940149"/>
    <lineage>
        <taxon>Bacteria</taxon>
        <taxon>Pseudomonadati</taxon>
        <taxon>Pseudomonadota</taxon>
        <taxon>Alphaproteobacteria</taxon>
        <taxon>Rhodospirillales</taxon>
        <taxon>Dongiaceae</taxon>
        <taxon>Dongia</taxon>
    </lineage>
</organism>
<sequence length="96" mass="9773">MNRRTASLALAGSLLTALAIASAPSRADEAKEKCFGVALAGQNDCASAGGNSCAGQSKADYDKAAWKLVPKGSCETTMIKLPDGTERAGSLKPIES</sequence>
<protein>
    <submittedName>
        <fullName evidence="2">DUF2282 domain-containing protein</fullName>
    </submittedName>
</protein>
<evidence type="ECO:0000256" key="1">
    <source>
        <dbReference type="SAM" id="SignalP"/>
    </source>
</evidence>
<name>A0ABU5DSX0_9PROT</name>